<sequence length="135" mass="15586">MAFFDWKDDYSVGIKKLDDQHRNLVRLLNDLYDAMHSGKGKEVLGKVLNELVAYTKTHFASEEALMKMYDYPGYADHRQKHEKMTQHVYALVEKFEAGEITSPIQISNFLKDWLSKHILQTDKAYGPYLTGKGAV</sequence>
<reference evidence="6 7" key="1">
    <citation type="submission" date="2019-05" db="EMBL/GenBank/DDBJ databases">
        <title>The Complete Genome Sequence of the n-alkane-degrading Desulfoglaeba alkanexedens ALDC reveals multiple alkylsuccinate synthase gene clusters.</title>
        <authorList>
            <person name="Callaghan A.V."/>
            <person name="Davidova I.A."/>
            <person name="Duncan K.E."/>
            <person name="Morris B."/>
            <person name="McInerney M.J."/>
        </authorList>
    </citation>
    <scope>NUCLEOTIDE SEQUENCE [LARGE SCALE GENOMIC DNA]</scope>
    <source>
        <strain evidence="6 7">ALDC</strain>
    </source>
</reference>
<organism evidence="6 7">
    <name type="scientific">Desulfoglaeba alkanexedens ALDC</name>
    <dbReference type="NCBI Taxonomy" id="980445"/>
    <lineage>
        <taxon>Bacteria</taxon>
        <taxon>Pseudomonadati</taxon>
        <taxon>Thermodesulfobacteriota</taxon>
        <taxon>Syntrophobacteria</taxon>
        <taxon>Syntrophobacterales</taxon>
        <taxon>Syntrophobacteraceae</taxon>
        <taxon>Desulfoglaeba</taxon>
    </lineage>
</organism>
<dbReference type="AlphaFoldDB" id="A0A4P8L0Z8"/>
<dbReference type="SUPFAM" id="SSF47188">
    <property type="entry name" value="Hemerythrin-like"/>
    <property type="match status" value="1"/>
</dbReference>
<dbReference type="OrthoDB" id="9774644at2"/>
<dbReference type="InterPro" id="IPR016131">
    <property type="entry name" value="Haemerythrin_Fe_BS"/>
</dbReference>
<keyword evidence="3" id="KW-0479">Metal-binding</keyword>
<gene>
    <name evidence="6" type="ORF">FDQ92_04375</name>
</gene>
<evidence type="ECO:0000313" key="6">
    <source>
        <dbReference type="EMBL" id="QCQ21478.1"/>
    </source>
</evidence>
<evidence type="ECO:0000256" key="1">
    <source>
        <dbReference type="ARBA" id="ARBA00010587"/>
    </source>
</evidence>
<evidence type="ECO:0000259" key="5">
    <source>
        <dbReference type="Pfam" id="PF01814"/>
    </source>
</evidence>
<keyword evidence="2" id="KW-0561">Oxygen transport</keyword>
<evidence type="ECO:0000256" key="3">
    <source>
        <dbReference type="ARBA" id="ARBA00022723"/>
    </source>
</evidence>
<dbReference type="EMBL" id="CP040098">
    <property type="protein sequence ID" value="QCQ21478.1"/>
    <property type="molecule type" value="Genomic_DNA"/>
</dbReference>
<protein>
    <submittedName>
        <fullName evidence="6">Bacteriohemerythrin</fullName>
    </submittedName>
</protein>
<dbReference type="CDD" id="cd12107">
    <property type="entry name" value="Hemerythrin"/>
    <property type="match status" value="1"/>
</dbReference>
<dbReference type="InterPro" id="IPR035938">
    <property type="entry name" value="Hemerythrin-like_sf"/>
</dbReference>
<dbReference type="GO" id="GO:0005344">
    <property type="term" value="F:oxygen carrier activity"/>
    <property type="evidence" value="ECO:0007669"/>
    <property type="project" value="UniProtKB-KW"/>
</dbReference>
<dbReference type="RefSeq" id="WP_137423449.1">
    <property type="nucleotide sequence ID" value="NZ_CP040098.1"/>
</dbReference>
<feature type="domain" description="Hemerythrin-like" evidence="5">
    <location>
        <begin position="13"/>
        <end position="129"/>
    </location>
</feature>
<dbReference type="Pfam" id="PF01814">
    <property type="entry name" value="Hemerythrin"/>
    <property type="match status" value="1"/>
</dbReference>
<evidence type="ECO:0000313" key="7">
    <source>
        <dbReference type="Proteomes" id="UP000298602"/>
    </source>
</evidence>
<dbReference type="InterPro" id="IPR050669">
    <property type="entry name" value="Hemerythrin"/>
</dbReference>
<dbReference type="KEGG" id="dax:FDQ92_04375"/>
<dbReference type="Proteomes" id="UP000298602">
    <property type="component" value="Chromosome"/>
</dbReference>
<name>A0A4P8L0Z8_9BACT</name>
<keyword evidence="7" id="KW-1185">Reference proteome</keyword>
<dbReference type="PANTHER" id="PTHR37164:SF1">
    <property type="entry name" value="BACTERIOHEMERYTHRIN"/>
    <property type="match status" value="1"/>
</dbReference>
<dbReference type="InterPro" id="IPR012312">
    <property type="entry name" value="Hemerythrin-like"/>
</dbReference>
<dbReference type="GO" id="GO:0046872">
    <property type="term" value="F:metal ion binding"/>
    <property type="evidence" value="ECO:0007669"/>
    <property type="project" value="UniProtKB-KW"/>
</dbReference>
<comment type="similarity">
    <text evidence="1">Belongs to the hemerythrin family.</text>
</comment>
<evidence type="ECO:0000256" key="4">
    <source>
        <dbReference type="ARBA" id="ARBA00023004"/>
    </source>
</evidence>
<dbReference type="PROSITE" id="PS00550">
    <property type="entry name" value="HEMERYTHRINS"/>
    <property type="match status" value="1"/>
</dbReference>
<keyword evidence="4" id="KW-0408">Iron</keyword>
<dbReference type="PANTHER" id="PTHR37164">
    <property type="entry name" value="BACTERIOHEMERYTHRIN"/>
    <property type="match status" value="1"/>
</dbReference>
<evidence type="ECO:0000256" key="2">
    <source>
        <dbReference type="ARBA" id="ARBA00022621"/>
    </source>
</evidence>
<keyword evidence="2" id="KW-0813">Transport</keyword>
<dbReference type="InterPro" id="IPR012827">
    <property type="entry name" value="Hemerythrin_metal-bd"/>
</dbReference>
<dbReference type="NCBIfam" id="NF033749">
    <property type="entry name" value="bact_hemeryth"/>
    <property type="match status" value="1"/>
</dbReference>
<dbReference type="Gene3D" id="1.20.120.50">
    <property type="entry name" value="Hemerythrin-like"/>
    <property type="match status" value="1"/>
</dbReference>
<proteinExistence type="inferred from homology"/>
<reference evidence="6 7" key="2">
    <citation type="submission" date="2019-05" db="EMBL/GenBank/DDBJ databases">
        <authorList>
            <person name="Suflita J.M."/>
            <person name="Marks C.R."/>
        </authorList>
    </citation>
    <scope>NUCLEOTIDE SEQUENCE [LARGE SCALE GENOMIC DNA]</scope>
    <source>
        <strain evidence="6 7">ALDC</strain>
    </source>
</reference>
<accession>A0A4P8L0Z8</accession>
<dbReference type="NCBIfam" id="TIGR02481">
    <property type="entry name" value="hemeryth_dom"/>
    <property type="match status" value="1"/>
</dbReference>